<reference evidence="2" key="1">
    <citation type="submission" date="2022-03" db="EMBL/GenBank/DDBJ databases">
        <authorList>
            <person name="Alioto T."/>
            <person name="Alioto T."/>
            <person name="Gomez Garrido J."/>
        </authorList>
    </citation>
    <scope>NUCLEOTIDE SEQUENCE</scope>
</reference>
<gene>
    <name evidence="2" type="ORF">PECUL_23A045070</name>
</gene>
<protein>
    <submittedName>
        <fullName evidence="2">Uncharacterized protein</fullName>
    </submittedName>
</protein>
<dbReference type="Proteomes" id="UP001295444">
    <property type="component" value="Chromosome 02"/>
</dbReference>
<evidence type="ECO:0000313" key="3">
    <source>
        <dbReference type="Proteomes" id="UP001295444"/>
    </source>
</evidence>
<accession>A0AAD1VS30</accession>
<keyword evidence="3" id="KW-1185">Reference proteome</keyword>
<keyword evidence="1" id="KW-0175">Coiled coil</keyword>
<proteinExistence type="predicted"/>
<dbReference type="EMBL" id="OW240913">
    <property type="protein sequence ID" value="CAH2253490.1"/>
    <property type="molecule type" value="Genomic_DNA"/>
</dbReference>
<dbReference type="AlphaFoldDB" id="A0AAD1VS30"/>
<feature type="coiled-coil region" evidence="1">
    <location>
        <begin position="35"/>
        <end position="62"/>
    </location>
</feature>
<evidence type="ECO:0000256" key="1">
    <source>
        <dbReference type="SAM" id="Coils"/>
    </source>
</evidence>
<evidence type="ECO:0000313" key="2">
    <source>
        <dbReference type="EMBL" id="CAH2253490.1"/>
    </source>
</evidence>
<name>A0AAD1VS30_PELCU</name>
<organism evidence="2 3">
    <name type="scientific">Pelobates cultripes</name>
    <name type="common">Western spadefoot toad</name>
    <dbReference type="NCBI Taxonomy" id="61616"/>
    <lineage>
        <taxon>Eukaryota</taxon>
        <taxon>Metazoa</taxon>
        <taxon>Chordata</taxon>
        <taxon>Craniata</taxon>
        <taxon>Vertebrata</taxon>
        <taxon>Euteleostomi</taxon>
        <taxon>Amphibia</taxon>
        <taxon>Batrachia</taxon>
        <taxon>Anura</taxon>
        <taxon>Pelobatoidea</taxon>
        <taxon>Pelobatidae</taxon>
        <taxon>Pelobates</taxon>
    </lineage>
</organism>
<feature type="non-terminal residue" evidence="2">
    <location>
        <position position="1"/>
    </location>
</feature>
<sequence length="79" mass="9000">ADFKAVADNMDKELYDLGIQTGALEERIDELFAAKNDMVDKIQNMASDYKRLQEKVADLEDRSHNNIRVCGVQEPIQTN</sequence>